<dbReference type="EMBL" id="LVLJ01003379">
    <property type="protein sequence ID" value="OAE21623.1"/>
    <property type="molecule type" value="Genomic_DNA"/>
</dbReference>
<accession>A0A176VMH8</accession>
<feature type="region of interest" description="Disordered" evidence="1">
    <location>
        <begin position="39"/>
        <end position="79"/>
    </location>
</feature>
<feature type="compositionally biased region" description="Basic and acidic residues" evidence="1">
    <location>
        <begin position="43"/>
        <end position="73"/>
    </location>
</feature>
<dbReference type="AlphaFoldDB" id="A0A176VMH8"/>
<organism evidence="2 3">
    <name type="scientific">Marchantia polymorpha subsp. ruderalis</name>
    <dbReference type="NCBI Taxonomy" id="1480154"/>
    <lineage>
        <taxon>Eukaryota</taxon>
        <taxon>Viridiplantae</taxon>
        <taxon>Streptophyta</taxon>
        <taxon>Embryophyta</taxon>
        <taxon>Marchantiophyta</taxon>
        <taxon>Marchantiopsida</taxon>
        <taxon>Marchantiidae</taxon>
        <taxon>Marchantiales</taxon>
        <taxon>Marchantiaceae</taxon>
        <taxon>Marchantia</taxon>
    </lineage>
</organism>
<evidence type="ECO:0000313" key="2">
    <source>
        <dbReference type="EMBL" id="OAE21623.1"/>
    </source>
</evidence>
<name>A0A176VMH8_MARPO</name>
<sequence length="122" mass="13875">MSHLRLLFLLTAGEERVKRGVRAEAQEREALPVRVRRVSVRGPRREGGVGGGGDERTGEARGGDERRGEEKRTAGPRFRSRRELELKTLFLLPLLLMNRDSMEQARSVERSSISIPIWQLVE</sequence>
<proteinExistence type="predicted"/>
<dbReference type="Proteomes" id="UP000077202">
    <property type="component" value="Unassembled WGS sequence"/>
</dbReference>
<keyword evidence="3" id="KW-1185">Reference proteome</keyword>
<reference evidence="2" key="1">
    <citation type="submission" date="2016-03" db="EMBL/GenBank/DDBJ databases">
        <title>Mechanisms controlling the formation of the plant cell surface in tip-growing cells are functionally conserved among land plants.</title>
        <authorList>
            <person name="Honkanen S."/>
            <person name="Jones V.A."/>
            <person name="Morieri G."/>
            <person name="Champion C."/>
            <person name="Hetherington A.J."/>
            <person name="Kelly S."/>
            <person name="Saint-Marcoux D."/>
            <person name="Proust H."/>
            <person name="Prescott H."/>
            <person name="Dolan L."/>
        </authorList>
    </citation>
    <scope>NUCLEOTIDE SEQUENCE [LARGE SCALE GENOMIC DNA]</scope>
    <source>
        <tissue evidence="2">Whole gametophyte</tissue>
    </source>
</reference>
<evidence type="ECO:0000313" key="3">
    <source>
        <dbReference type="Proteomes" id="UP000077202"/>
    </source>
</evidence>
<comment type="caution">
    <text evidence="2">The sequence shown here is derived from an EMBL/GenBank/DDBJ whole genome shotgun (WGS) entry which is preliminary data.</text>
</comment>
<evidence type="ECO:0000256" key="1">
    <source>
        <dbReference type="SAM" id="MobiDB-lite"/>
    </source>
</evidence>
<gene>
    <name evidence="2" type="ORF">AXG93_939s1310</name>
</gene>
<protein>
    <submittedName>
        <fullName evidence="2">Uncharacterized protein</fullName>
    </submittedName>
</protein>